<feature type="region of interest" description="Disordered" evidence="7">
    <location>
        <begin position="680"/>
        <end position="762"/>
    </location>
</feature>
<keyword evidence="10" id="KW-1185">Reference proteome</keyword>
<dbReference type="InterPro" id="IPR001965">
    <property type="entry name" value="Znf_PHD"/>
</dbReference>
<feature type="region of interest" description="Disordered" evidence="7">
    <location>
        <begin position="521"/>
        <end position="549"/>
    </location>
</feature>
<dbReference type="GO" id="GO:0045893">
    <property type="term" value="P:positive regulation of DNA-templated transcription"/>
    <property type="evidence" value="ECO:0007669"/>
    <property type="project" value="TreeGrafter"/>
</dbReference>
<evidence type="ECO:0000313" key="9">
    <source>
        <dbReference type="EMBL" id="PPJ54193.1"/>
    </source>
</evidence>
<dbReference type="OrthoDB" id="436852at2759"/>
<comment type="caution">
    <text evidence="9">The sequence shown here is derived from an EMBL/GenBank/DDBJ whole genome shotgun (WGS) entry which is preliminary data.</text>
</comment>
<dbReference type="InterPro" id="IPR019787">
    <property type="entry name" value="Znf_PHD-finger"/>
</dbReference>
<evidence type="ECO:0000313" key="10">
    <source>
        <dbReference type="Proteomes" id="UP000237631"/>
    </source>
</evidence>
<feature type="domain" description="PHD-type" evidence="8">
    <location>
        <begin position="363"/>
        <end position="414"/>
    </location>
</feature>
<feature type="compositionally biased region" description="Polar residues" evidence="7">
    <location>
        <begin position="326"/>
        <end position="338"/>
    </location>
</feature>
<feature type="compositionally biased region" description="Basic and acidic residues" evidence="7">
    <location>
        <begin position="680"/>
        <end position="695"/>
    </location>
</feature>
<name>A0A2S6C3A4_9PEZI</name>
<evidence type="ECO:0000256" key="4">
    <source>
        <dbReference type="ARBA" id="ARBA00022833"/>
    </source>
</evidence>
<dbReference type="Pfam" id="PF00628">
    <property type="entry name" value="PHD"/>
    <property type="match status" value="1"/>
</dbReference>
<dbReference type="InterPro" id="IPR013083">
    <property type="entry name" value="Znf_RING/FYVE/PHD"/>
</dbReference>
<evidence type="ECO:0000256" key="3">
    <source>
        <dbReference type="ARBA" id="ARBA00022771"/>
    </source>
</evidence>
<feature type="compositionally biased region" description="Basic and acidic residues" evidence="7">
    <location>
        <begin position="214"/>
        <end position="226"/>
    </location>
</feature>
<dbReference type="PROSITE" id="PS50016">
    <property type="entry name" value="ZF_PHD_2"/>
    <property type="match status" value="1"/>
</dbReference>
<evidence type="ECO:0000256" key="7">
    <source>
        <dbReference type="SAM" id="MobiDB-lite"/>
    </source>
</evidence>
<dbReference type="GO" id="GO:0008270">
    <property type="term" value="F:zinc ion binding"/>
    <property type="evidence" value="ECO:0007669"/>
    <property type="project" value="UniProtKB-KW"/>
</dbReference>
<comment type="subcellular location">
    <subcellularLocation>
        <location evidence="1">Nucleus</location>
    </subcellularLocation>
</comment>
<keyword evidence="5" id="KW-0539">Nucleus</keyword>
<evidence type="ECO:0000256" key="6">
    <source>
        <dbReference type="PROSITE-ProRule" id="PRU00146"/>
    </source>
</evidence>
<dbReference type="PANTHER" id="PTHR46174">
    <property type="entry name" value="CXXC-TYPE ZINC FINGER PROTEIN 1"/>
    <property type="match status" value="1"/>
</dbReference>
<keyword evidence="3 6" id="KW-0863">Zinc-finger</keyword>
<proteinExistence type="predicted"/>
<dbReference type="EMBL" id="PNEN01000570">
    <property type="protein sequence ID" value="PPJ54193.1"/>
    <property type="molecule type" value="Genomic_DNA"/>
</dbReference>
<feature type="compositionally biased region" description="Basic residues" evidence="7">
    <location>
        <begin position="270"/>
        <end position="281"/>
    </location>
</feature>
<evidence type="ECO:0000256" key="5">
    <source>
        <dbReference type="ARBA" id="ARBA00023242"/>
    </source>
</evidence>
<reference evidence="10" key="1">
    <citation type="journal article" date="2017" name="bioRxiv">
        <title>Conservation of a gene cluster reveals novel cercosporin biosynthetic mechanisms and extends production to the genus Colletotrichum.</title>
        <authorList>
            <person name="de Jonge R."/>
            <person name="Ebert M.K."/>
            <person name="Huitt-Roehl C.R."/>
            <person name="Pal P."/>
            <person name="Suttle J.C."/>
            <person name="Spanner R.E."/>
            <person name="Neubauer J.D."/>
            <person name="Jurick W.M.II."/>
            <person name="Stott K.A."/>
            <person name="Secor G.A."/>
            <person name="Thomma B.P.H.J."/>
            <person name="Van de Peer Y."/>
            <person name="Townsend C.A."/>
            <person name="Bolton M.D."/>
        </authorList>
    </citation>
    <scope>NUCLEOTIDE SEQUENCE [LARGE SCALE GENOMIC DNA]</scope>
    <source>
        <strain evidence="10">CBS538.71</strain>
    </source>
</reference>
<dbReference type="SUPFAM" id="SSF57903">
    <property type="entry name" value="FYVE/PHD zinc finger"/>
    <property type="match status" value="1"/>
</dbReference>
<dbReference type="Proteomes" id="UP000237631">
    <property type="component" value="Unassembled WGS sequence"/>
</dbReference>
<feature type="compositionally biased region" description="Polar residues" evidence="7">
    <location>
        <begin position="45"/>
        <end position="63"/>
    </location>
</feature>
<feature type="compositionally biased region" description="Acidic residues" evidence="7">
    <location>
        <begin position="342"/>
        <end position="355"/>
    </location>
</feature>
<keyword evidence="4" id="KW-0862">Zinc</keyword>
<dbReference type="PROSITE" id="PS01359">
    <property type="entry name" value="ZF_PHD_1"/>
    <property type="match status" value="1"/>
</dbReference>
<accession>A0A2S6C3A4</accession>
<dbReference type="PANTHER" id="PTHR46174:SF1">
    <property type="entry name" value="CXXC-TYPE ZINC FINGER PROTEIN 1"/>
    <property type="match status" value="1"/>
</dbReference>
<dbReference type="InterPro" id="IPR011011">
    <property type="entry name" value="Znf_FYVE_PHD"/>
</dbReference>
<dbReference type="AlphaFoldDB" id="A0A2S6C3A4"/>
<sequence>MASLASLLNPENRPLSPVQPTLAHDPARPSTQASTTAHEAAQALASLSTSPPPTQWSGSSMQDGASLERKRSWERRASAQLPVPGDLTRKPTSPTLEQFHAASRSPDHRRLSAASPQPSNIVLPPIQDFAPPKTAATDPLQRQPHSPPASGALMAASEDQSASPGAPNDAHSSATVESPSTNNSAAVPSIMSRPQGTSSAAMDSTSTFQSTSPDDTRPGLEIDSHAQKAVTTLKYEHTQQHAKSPLRESSIPVPSTEDPTKDEAAAAAASRKRPAPTKKKGTASTVKKEKAPPAKKRKLETKRADTPSSRASKSAAGKVASAKGTPINSSPAPSTRSYSVDPQEELDDDDDDVDDEGRSQDGDLYCICRKPDSGEFMIGCDGTCDDWFHGKCVGVAERDKNLIDKYICPACTKAGVGQTTWKRICRRSDCRRPAKAGKTKSGSHSSKYCSEECGVLYFREMAGKSRGAGDSASRRAARRKGSLDTSDRHDEDLGARGGALAAGEVKALLNASNTVDEFRKLGDGVLSPPATPEADEAKDAPQYTESEARDLARIESEKEHARQRHALLKDRMKFVTLAKQAASRVATEKELKPKEYCGYDPRIEWSEDQFQEWRSSKAGQQAFDTDLLVTGQGPDGDDMVDEELSVPEICDRKKCARHMEWAKLAVDDLRFETSDNGDRMRSLDREEHDIKDRVARRTKSGGGNNGGTVEVHASGPAEKPVENGAAVDADHKSAGDLEAVVETSTEVVPTVEAGDQMDIDVS</sequence>
<feature type="compositionally biased region" description="Basic and acidic residues" evidence="7">
    <location>
        <begin position="66"/>
        <end position="77"/>
    </location>
</feature>
<organism evidence="9 10">
    <name type="scientific">Cercospora berteroae</name>
    <dbReference type="NCBI Taxonomy" id="357750"/>
    <lineage>
        <taxon>Eukaryota</taxon>
        <taxon>Fungi</taxon>
        <taxon>Dikarya</taxon>
        <taxon>Ascomycota</taxon>
        <taxon>Pezizomycotina</taxon>
        <taxon>Dothideomycetes</taxon>
        <taxon>Dothideomycetidae</taxon>
        <taxon>Mycosphaerellales</taxon>
        <taxon>Mycosphaerellaceae</taxon>
        <taxon>Cercospora</taxon>
    </lineage>
</organism>
<feature type="region of interest" description="Disordered" evidence="7">
    <location>
        <begin position="1"/>
        <end position="358"/>
    </location>
</feature>
<dbReference type="Gene3D" id="3.30.40.10">
    <property type="entry name" value="Zinc/RING finger domain, C3HC4 (zinc finger)"/>
    <property type="match status" value="1"/>
</dbReference>
<dbReference type="SMART" id="SM00249">
    <property type="entry name" value="PHD"/>
    <property type="match status" value="1"/>
</dbReference>
<dbReference type="GO" id="GO:0048188">
    <property type="term" value="C:Set1C/COMPASS complex"/>
    <property type="evidence" value="ECO:0007669"/>
    <property type="project" value="InterPro"/>
</dbReference>
<feature type="compositionally biased region" description="Polar residues" evidence="7">
    <location>
        <begin position="170"/>
        <end position="213"/>
    </location>
</feature>
<dbReference type="STRING" id="357750.A0A2S6C3A4"/>
<evidence type="ECO:0000256" key="1">
    <source>
        <dbReference type="ARBA" id="ARBA00004123"/>
    </source>
</evidence>
<keyword evidence="2" id="KW-0479">Metal-binding</keyword>
<evidence type="ECO:0000259" key="8">
    <source>
        <dbReference type="PROSITE" id="PS50016"/>
    </source>
</evidence>
<gene>
    <name evidence="9" type="ORF">CBER1_01128</name>
</gene>
<dbReference type="InterPro" id="IPR019786">
    <property type="entry name" value="Zinc_finger_PHD-type_CS"/>
</dbReference>
<feature type="compositionally biased region" description="Low complexity" evidence="7">
    <location>
        <begin position="740"/>
        <end position="752"/>
    </location>
</feature>
<protein>
    <recommendedName>
        <fullName evidence="8">PHD-type domain-containing protein</fullName>
    </recommendedName>
</protein>
<feature type="compositionally biased region" description="Low complexity" evidence="7">
    <location>
        <begin position="308"/>
        <end position="323"/>
    </location>
</feature>
<feature type="compositionally biased region" description="Basic and acidic residues" evidence="7">
    <location>
        <begin position="481"/>
        <end position="494"/>
    </location>
</feature>
<feature type="region of interest" description="Disordered" evidence="7">
    <location>
        <begin position="465"/>
        <end position="494"/>
    </location>
</feature>
<dbReference type="InterPro" id="IPR037869">
    <property type="entry name" value="Spp1/CFP1"/>
</dbReference>
<evidence type="ECO:0000256" key="2">
    <source>
        <dbReference type="ARBA" id="ARBA00022723"/>
    </source>
</evidence>